<dbReference type="SUPFAM" id="SSF53850">
    <property type="entry name" value="Periplasmic binding protein-like II"/>
    <property type="match status" value="1"/>
</dbReference>
<accession>A0ABW5AED3</accession>
<dbReference type="Gene3D" id="3.40.190.150">
    <property type="entry name" value="Bordetella uptake gene, domain 1"/>
    <property type="match status" value="1"/>
</dbReference>
<dbReference type="RefSeq" id="WP_378476037.1">
    <property type="nucleotide sequence ID" value="NZ_JBHUIW010000001.1"/>
</dbReference>
<dbReference type="PANTHER" id="PTHR42928:SF5">
    <property type="entry name" value="BLR1237 PROTEIN"/>
    <property type="match status" value="1"/>
</dbReference>
<dbReference type="CDD" id="cd13578">
    <property type="entry name" value="PBP2_Bug27"/>
    <property type="match status" value="1"/>
</dbReference>
<dbReference type="PANTHER" id="PTHR42928">
    <property type="entry name" value="TRICARBOXYLATE-BINDING PROTEIN"/>
    <property type="match status" value="1"/>
</dbReference>
<reference evidence="4" key="1">
    <citation type="journal article" date="2019" name="Int. J. Syst. Evol. Microbiol.">
        <title>The Global Catalogue of Microorganisms (GCM) 10K type strain sequencing project: providing services to taxonomists for standard genome sequencing and annotation.</title>
        <authorList>
            <consortium name="The Broad Institute Genomics Platform"/>
            <consortium name="The Broad Institute Genome Sequencing Center for Infectious Disease"/>
            <person name="Wu L."/>
            <person name="Ma J."/>
        </authorList>
    </citation>
    <scope>NUCLEOTIDE SEQUENCE [LARGE SCALE GENOMIC DNA]</scope>
    <source>
        <strain evidence="4">CGMCC 1.6774</strain>
    </source>
</reference>
<evidence type="ECO:0000313" key="3">
    <source>
        <dbReference type="EMBL" id="MFD2180835.1"/>
    </source>
</evidence>
<dbReference type="Proteomes" id="UP001597314">
    <property type="component" value="Unassembled WGS sequence"/>
</dbReference>
<protein>
    <submittedName>
        <fullName evidence="3">Bug family tripartite tricarboxylate transporter substrate binding protein</fullName>
    </submittedName>
</protein>
<evidence type="ECO:0000313" key="4">
    <source>
        <dbReference type="Proteomes" id="UP001597314"/>
    </source>
</evidence>
<evidence type="ECO:0000256" key="1">
    <source>
        <dbReference type="ARBA" id="ARBA00006987"/>
    </source>
</evidence>
<feature type="signal peptide" evidence="2">
    <location>
        <begin position="1"/>
        <end position="35"/>
    </location>
</feature>
<name>A0ABW5AED3_9BRAD</name>
<evidence type="ECO:0000256" key="2">
    <source>
        <dbReference type="SAM" id="SignalP"/>
    </source>
</evidence>
<organism evidence="3 4">
    <name type="scientific">Rhodoplanes azumiensis</name>
    <dbReference type="NCBI Taxonomy" id="1897628"/>
    <lineage>
        <taxon>Bacteria</taxon>
        <taxon>Pseudomonadati</taxon>
        <taxon>Pseudomonadota</taxon>
        <taxon>Alphaproteobacteria</taxon>
        <taxon>Hyphomicrobiales</taxon>
        <taxon>Nitrobacteraceae</taxon>
        <taxon>Rhodoplanes</taxon>
    </lineage>
</organism>
<keyword evidence="2" id="KW-0732">Signal</keyword>
<dbReference type="EMBL" id="JBHUIW010000001">
    <property type="protein sequence ID" value="MFD2180835.1"/>
    <property type="molecule type" value="Genomic_DNA"/>
</dbReference>
<dbReference type="InterPro" id="IPR042100">
    <property type="entry name" value="Bug_dom1"/>
</dbReference>
<dbReference type="InterPro" id="IPR005064">
    <property type="entry name" value="BUG"/>
</dbReference>
<keyword evidence="4" id="KW-1185">Reference proteome</keyword>
<comment type="similarity">
    <text evidence="1">Belongs to the UPF0065 (bug) family.</text>
</comment>
<comment type="caution">
    <text evidence="3">The sequence shown here is derived from an EMBL/GenBank/DDBJ whole genome shotgun (WGS) entry which is preliminary data.</text>
</comment>
<dbReference type="Gene3D" id="3.40.190.10">
    <property type="entry name" value="Periplasmic binding protein-like II"/>
    <property type="match status" value="1"/>
</dbReference>
<proteinExistence type="inferred from homology"/>
<gene>
    <name evidence="3" type="ORF">ACFSOX_01615</name>
</gene>
<sequence length="346" mass="35745">MTLPRFAPAFARSFVPAVIGLVAATATLAPLPAAAETPAVAPAVAPAVSWPTKPVRVVIPFGAGSATDVVPRVVLEQLSARMGQTFVVENRGGAGGTLGSAAVAKAEPDGYTLLANSSAHTITPALYPNLGYDVTRDFVALGVIGSVPNVLIVAPSSGLNTVQDFVAAAKAKPGEFTFASVGIGSAVHLSAERFRASAGYEAVHIPFKGGAEALTEVIAGRVTYYFCPISTALPHIRAGRLKALAVSSPTRAAALPDVPTTLEAGFPNSDYTVWIGFFAPAKTNPAIVTTFHRELTAALESPVLKARLTDIGVEPLPVTPAEFETRVKEEVGTYAAFAKSIGMKIN</sequence>
<dbReference type="Pfam" id="PF03401">
    <property type="entry name" value="TctC"/>
    <property type="match status" value="1"/>
</dbReference>
<feature type="chain" id="PRO_5045890655" evidence="2">
    <location>
        <begin position="36"/>
        <end position="346"/>
    </location>
</feature>
<dbReference type="PIRSF" id="PIRSF017082">
    <property type="entry name" value="YflP"/>
    <property type="match status" value="1"/>
</dbReference>